<dbReference type="STRING" id="381306.AN478_06960"/>
<dbReference type="AlphaFoldDB" id="A0A0P9GIS7"/>
<dbReference type="InterPro" id="IPR050792">
    <property type="entry name" value="ADP-ribosylglycohydrolase"/>
</dbReference>
<evidence type="ECO:0000256" key="2">
    <source>
        <dbReference type="ARBA" id="ARBA00022801"/>
    </source>
</evidence>
<dbReference type="EMBL" id="FMUN01000003">
    <property type="protein sequence ID" value="SCY08893.1"/>
    <property type="molecule type" value="Genomic_DNA"/>
</dbReference>
<sequence>MKNQDRSLYRGCLLGGAVGDALGAPVEFYSRQSILAEYGPGGIRDLAPAFGRIGAITDDTQMTLFTAEGMLRAHVRGCMRGITTYPGVTAYAYLRWLRTQGVEPRARCESDGWLIQHPELFARRAPGNTCIQALAALQELGDGADNHSKGCGAVMRVAPVGLYYANWAGVDGKRTANAFNTAAEIAGITHGHPTGQLAAGFLAVVVAELARGEDLQVAIAGAKKELREHRNHEETTAAVEHAERLAVTNPGDPQSLPELGQGWIAEEALGIALYSVLSTTTLEEAVTLAVNHDGDSDSTGAITGNLAGALYGEEAIPERWLEALELREAISAMAEDLHEFPNWGVSEYGDQEVNDYYWARYPGE</sequence>
<name>A0A0P9GIS7_9GAMM</name>
<accession>A0A0P9GIS7</accession>
<keyword evidence="2 4" id="KW-0378">Hydrolase</keyword>
<dbReference type="SUPFAM" id="SSF101478">
    <property type="entry name" value="ADP-ribosylglycohydrolase"/>
    <property type="match status" value="1"/>
</dbReference>
<dbReference type="RefSeq" id="WP_054965901.1">
    <property type="nucleotide sequence ID" value="NZ_FMUN01000003.1"/>
</dbReference>
<dbReference type="PANTHER" id="PTHR16222">
    <property type="entry name" value="ADP-RIBOSYLGLYCOHYDROLASE"/>
    <property type="match status" value="1"/>
</dbReference>
<feature type="binding site" evidence="3">
    <location>
        <position position="297"/>
    </location>
    <ligand>
        <name>Mg(2+)</name>
        <dbReference type="ChEBI" id="CHEBI:18420"/>
        <label>1</label>
    </ligand>
</feature>
<keyword evidence="3" id="KW-0460">Magnesium</keyword>
<protein>
    <submittedName>
        <fullName evidence="4">ADP-ribosylglycohydrolase</fullName>
    </submittedName>
</protein>
<keyword evidence="5" id="KW-1185">Reference proteome</keyword>
<dbReference type="PANTHER" id="PTHR16222:SF24">
    <property type="entry name" value="ADP-RIBOSYLHYDROLASE ARH3"/>
    <property type="match status" value="1"/>
</dbReference>
<organism evidence="4 5">
    <name type="scientific">Thiohalorhabdus denitrificans</name>
    <dbReference type="NCBI Taxonomy" id="381306"/>
    <lineage>
        <taxon>Bacteria</taxon>
        <taxon>Pseudomonadati</taxon>
        <taxon>Pseudomonadota</taxon>
        <taxon>Gammaproteobacteria</taxon>
        <taxon>Thiohalorhabdales</taxon>
        <taxon>Thiohalorhabdaceae</taxon>
        <taxon>Thiohalorhabdus</taxon>
    </lineage>
</organism>
<dbReference type="Gene3D" id="1.10.4080.10">
    <property type="entry name" value="ADP-ribosylation/Crystallin J1"/>
    <property type="match status" value="1"/>
</dbReference>
<dbReference type="GO" id="GO:0016787">
    <property type="term" value="F:hydrolase activity"/>
    <property type="evidence" value="ECO:0007669"/>
    <property type="project" value="UniProtKB-KW"/>
</dbReference>
<comment type="cofactor">
    <cofactor evidence="3">
        <name>Mg(2+)</name>
        <dbReference type="ChEBI" id="CHEBI:18420"/>
    </cofactor>
    <text evidence="3">Binds 2 magnesium ions per subunit.</text>
</comment>
<dbReference type="PATRIC" id="fig|381306.5.peg.17"/>
<dbReference type="Pfam" id="PF03747">
    <property type="entry name" value="ADP_ribosyl_GH"/>
    <property type="match status" value="1"/>
</dbReference>
<feature type="binding site" evidence="3">
    <location>
        <position position="58"/>
    </location>
    <ligand>
        <name>Mg(2+)</name>
        <dbReference type="ChEBI" id="CHEBI:18420"/>
        <label>1</label>
    </ligand>
</feature>
<comment type="similarity">
    <text evidence="1">Belongs to the ADP-ribosylglycohydrolase family.</text>
</comment>
<feature type="binding site" evidence="3">
    <location>
        <position position="57"/>
    </location>
    <ligand>
        <name>Mg(2+)</name>
        <dbReference type="ChEBI" id="CHEBI:18420"/>
        <label>1</label>
    </ligand>
</feature>
<dbReference type="GO" id="GO:0046872">
    <property type="term" value="F:metal ion binding"/>
    <property type="evidence" value="ECO:0007669"/>
    <property type="project" value="UniProtKB-KW"/>
</dbReference>
<dbReference type="OrthoDB" id="9798107at2"/>
<evidence type="ECO:0000256" key="1">
    <source>
        <dbReference type="ARBA" id="ARBA00010702"/>
    </source>
</evidence>
<proteinExistence type="inferred from homology"/>
<dbReference type="InterPro" id="IPR005502">
    <property type="entry name" value="Ribosyl_crysJ1"/>
</dbReference>
<feature type="binding site" evidence="3">
    <location>
        <position position="295"/>
    </location>
    <ligand>
        <name>Mg(2+)</name>
        <dbReference type="ChEBI" id="CHEBI:18420"/>
        <label>1</label>
    </ligand>
</feature>
<reference evidence="5" key="1">
    <citation type="submission" date="2016-10" db="EMBL/GenBank/DDBJ databases">
        <authorList>
            <person name="Varghese N."/>
        </authorList>
    </citation>
    <scope>NUCLEOTIDE SEQUENCE [LARGE SCALE GENOMIC DNA]</scope>
    <source>
        <strain evidence="5">HL 19</strain>
    </source>
</reference>
<dbReference type="InterPro" id="IPR036705">
    <property type="entry name" value="Ribosyl_crysJ1_sf"/>
</dbReference>
<evidence type="ECO:0000313" key="4">
    <source>
        <dbReference type="EMBL" id="SCY08893.1"/>
    </source>
</evidence>
<evidence type="ECO:0000313" key="5">
    <source>
        <dbReference type="Proteomes" id="UP000183104"/>
    </source>
</evidence>
<dbReference type="Proteomes" id="UP000183104">
    <property type="component" value="Unassembled WGS sequence"/>
</dbReference>
<keyword evidence="3" id="KW-0479">Metal-binding</keyword>
<gene>
    <name evidence="4" type="ORF">SAMN05661077_1151</name>
</gene>
<feature type="binding site" evidence="3">
    <location>
        <position position="298"/>
    </location>
    <ligand>
        <name>Mg(2+)</name>
        <dbReference type="ChEBI" id="CHEBI:18420"/>
        <label>1</label>
    </ligand>
</feature>
<evidence type="ECO:0000256" key="3">
    <source>
        <dbReference type="PIRSR" id="PIRSR605502-1"/>
    </source>
</evidence>
<feature type="binding site" evidence="3">
    <location>
        <position position="59"/>
    </location>
    <ligand>
        <name>Mg(2+)</name>
        <dbReference type="ChEBI" id="CHEBI:18420"/>
        <label>1</label>
    </ligand>
</feature>